<keyword evidence="6 7" id="KW-0472">Membrane</keyword>
<dbReference type="KEGG" id="bpro:PMF13cell1_05446"/>
<evidence type="ECO:0000256" key="7">
    <source>
        <dbReference type="RuleBase" id="RU363032"/>
    </source>
</evidence>
<dbReference type="InterPro" id="IPR035906">
    <property type="entry name" value="MetI-like_sf"/>
</dbReference>
<keyword evidence="5 7" id="KW-1133">Transmembrane helix</keyword>
<feature type="domain" description="ABC transmembrane type-1" evidence="8">
    <location>
        <begin position="71"/>
        <end position="285"/>
    </location>
</feature>
<name>A0A4P6M5M8_9FIRM</name>
<comment type="subcellular location">
    <subcellularLocation>
        <location evidence="1 7">Cell membrane</location>
        <topology evidence="1 7">Multi-pass membrane protein</topology>
    </subcellularLocation>
</comment>
<dbReference type="InterPro" id="IPR000515">
    <property type="entry name" value="MetI-like"/>
</dbReference>
<dbReference type="AlphaFoldDB" id="A0A4P6M5M8"/>
<protein>
    <submittedName>
        <fullName evidence="9">Inner membrane ABC transporter permease protein YcjO</fullName>
    </submittedName>
</protein>
<gene>
    <name evidence="9" type="primary">ycjO_7</name>
    <name evidence="9" type="ORF">PMF13cell1_05446</name>
</gene>
<dbReference type="PANTHER" id="PTHR43005">
    <property type="entry name" value="BLR7065 PROTEIN"/>
    <property type="match status" value="1"/>
</dbReference>
<organism evidence="9 10">
    <name type="scientific">Blautia producta</name>
    <dbReference type="NCBI Taxonomy" id="33035"/>
    <lineage>
        <taxon>Bacteria</taxon>
        <taxon>Bacillati</taxon>
        <taxon>Bacillota</taxon>
        <taxon>Clostridia</taxon>
        <taxon>Lachnospirales</taxon>
        <taxon>Lachnospiraceae</taxon>
        <taxon>Blautia</taxon>
    </lineage>
</organism>
<keyword evidence="4 7" id="KW-0812">Transmembrane</keyword>
<evidence type="ECO:0000256" key="1">
    <source>
        <dbReference type="ARBA" id="ARBA00004651"/>
    </source>
</evidence>
<feature type="transmembrane region" description="Helical" evidence="7">
    <location>
        <begin position="161"/>
        <end position="183"/>
    </location>
</feature>
<feature type="transmembrane region" description="Helical" evidence="7">
    <location>
        <begin position="204"/>
        <end position="229"/>
    </location>
</feature>
<dbReference type="PROSITE" id="PS50928">
    <property type="entry name" value="ABC_TM1"/>
    <property type="match status" value="1"/>
</dbReference>
<evidence type="ECO:0000256" key="6">
    <source>
        <dbReference type="ARBA" id="ARBA00023136"/>
    </source>
</evidence>
<dbReference type="PANTHER" id="PTHR43005:SF1">
    <property type="entry name" value="SPERMIDINE_PUTRESCINE TRANSPORT SYSTEM PERMEASE PROTEIN"/>
    <property type="match status" value="1"/>
</dbReference>
<dbReference type="Gene3D" id="1.10.3720.10">
    <property type="entry name" value="MetI-like"/>
    <property type="match status" value="1"/>
</dbReference>
<keyword evidence="3" id="KW-1003">Cell membrane</keyword>
<feature type="transmembrane region" description="Helical" evidence="7">
    <location>
        <begin position="71"/>
        <end position="96"/>
    </location>
</feature>
<dbReference type="GO" id="GO:0055085">
    <property type="term" value="P:transmembrane transport"/>
    <property type="evidence" value="ECO:0007669"/>
    <property type="project" value="InterPro"/>
</dbReference>
<evidence type="ECO:0000256" key="2">
    <source>
        <dbReference type="ARBA" id="ARBA00022448"/>
    </source>
</evidence>
<evidence type="ECO:0000256" key="5">
    <source>
        <dbReference type="ARBA" id="ARBA00022989"/>
    </source>
</evidence>
<comment type="similarity">
    <text evidence="7">Belongs to the binding-protein-dependent transport system permease family.</text>
</comment>
<dbReference type="EMBL" id="CP035945">
    <property type="protein sequence ID" value="QBE99852.1"/>
    <property type="molecule type" value="Genomic_DNA"/>
</dbReference>
<evidence type="ECO:0000313" key="9">
    <source>
        <dbReference type="EMBL" id="QBE99852.1"/>
    </source>
</evidence>
<evidence type="ECO:0000313" key="10">
    <source>
        <dbReference type="Proteomes" id="UP000289794"/>
    </source>
</evidence>
<evidence type="ECO:0000256" key="4">
    <source>
        <dbReference type="ARBA" id="ARBA00022692"/>
    </source>
</evidence>
<dbReference type="Pfam" id="PF00528">
    <property type="entry name" value="BPD_transp_1"/>
    <property type="match status" value="1"/>
</dbReference>
<dbReference type="Proteomes" id="UP000289794">
    <property type="component" value="Chromosome"/>
</dbReference>
<evidence type="ECO:0000256" key="3">
    <source>
        <dbReference type="ARBA" id="ARBA00022475"/>
    </source>
</evidence>
<dbReference type="SUPFAM" id="SSF161098">
    <property type="entry name" value="MetI-like"/>
    <property type="match status" value="1"/>
</dbReference>
<feature type="transmembrane region" description="Helical" evidence="7">
    <location>
        <begin position="108"/>
        <end position="128"/>
    </location>
</feature>
<sequence length="293" mass="33119">MQKKKKSKRLGYLMLLPALAVILLIQIYPFLDGFKLSFTNSNLLSPGKEKFIGLQNYIDILTKDKEFYSSLAFSFIYAISIVIFSYILGMLIAALLNMNMKGRGIYRAVILMPWVIAPMVMAANWLWLLNDQFGLINHVLMELKIIEKPILFLTTRYMSRFTVTMIGVWKNLPFMTITLLAGMQGIPGELYEAARIDGGGKIKSFLYITLPSLRSVSKVSVTLLLIWAFNGFENIFLLTEGGPSGNTMVLPIYAYNTAFFRSKMGYASAASVLMLLCMIILCLINQKFSRDNE</sequence>
<evidence type="ECO:0000259" key="8">
    <source>
        <dbReference type="PROSITE" id="PS50928"/>
    </source>
</evidence>
<dbReference type="CDD" id="cd06261">
    <property type="entry name" value="TM_PBP2"/>
    <property type="match status" value="1"/>
</dbReference>
<dbReference type="RefSeq" id="WP_029467879.1">
    <property type="nucleotide sequence ID" value="NZ_AP031439.1"/>
</dbReference>
<keyword evidence="2 7" id="KW-0813">Transport</keyword>
<dbReference type="GO" id="GO:0005886">
    <property type="term" value="C:plasma membrane"/>
    <property type="evidence" value="ECO:0007669"/>
    <property type="project" value="UniProtKB-SubCell"/>
</dbReference>
<accession>A0A4P6M5M8</accession>
<proteinExistence type="inferred from homology"/>
<reference evidence="9 10" key="1">
    <citation type="submission" date="2019-01" db="EMBL/GenBank/DDBJ databases">
        <title>PMF-metabolizing Aryl O-demethylase.</title>
        <authorList>
            <person name="Kim M."/>
        </authorList>
    </citation>
    <scope>NUCLEOTIDE SEQUENCE [LARGE SCALE GENOMIC DNA]</scope>
    <source>
        <strain evidence="9 10">PMF1</strain>
    </source>
</reference>
<feature type="transmembrane region" description="Helical" evidence="7">
    <location>
        <begin position="264"/>
        <end position="284"/>
    </location>
</feature>
<feature type="transmembrane region" description="Helical" evidence="7">
    <location>
        <begin position="12"/>
        <end position="31"/>
    </location>
</feature>